<name>A0A399EU37_9DEIN</name>
<dbReference type="SUPFAM" id="SSF54427">
    <property type="entry name" value="NTF2-like"/>
    <property type="match status" value="1"/>
</dbReference>
<keyword evidence="3" id="KW-1185">Reference proteome</keyword>
<dbReference type="AlphaFoldDB" id="A0A399EU37"/>
<protein>
    <recommendedName>
        <fullName evidence="1">DUF4440 domain-containing protein</fullName>
    </recommendedName>
</protein>
<sequence>MSPKDAVLQAALERSAALVRADRAALERLSHPNFTYVNAGGARLSLEEYLETYVSLGDVRWEQQELEQVQVEVYGEAAVLVARLHDRATHQGRVFDAYFQTTQVYVLFPQGWLCVAAQTTQAPQE</sequence>
<dbReference type="RefSeq" id="WP_170159571.1">
    <property type="nucleotide sequence ID" value="NZ_QXDL01000039.1"/>
</dbReference>
<feature type="domain" description="DUF4440" evidence="1">
    <location>
        <begin position="13"/>
        <end position="113"/>
    </location>
</feature>
<evidence type="ECO:0000313" key="2">
    <source>
        <dbReference type="EMBL" id="RIH87103.1"/>
    </source>
</evidence>
<evidence type="ECO:0000259" key="1">
    <source>
        <dbReference type="Pfam" id="PF14534"/>
    </source>
</evidence>
<reference evidence="2 3" key="1">
    <citation type="submission" date="2018-08" db="EMBL/GenBank/DDBJ databases">
        <title>Meiothermus terrae DSM 26712 genome sequencing project.</title>
        <authorList>
            <person name="Da Costa M.S."/>
            <person name="Albuquerque L."/>
            <person name="Raposo P."/>
            <person name="Froufe H.J.C."/>
            <person name="Barroso C.S."/>
            <person name="Egas C."/>
        </authorList>
    </citation>
    <scope>NUCLEOTIDE SEQUENCE [LARGE SCALE GENOMIC DNA]</scope>
    <source>
        <strain evidence="2 3">DSM 26712</strain>
    </source>
</reference>
<comment type="caution">
    <text evidence="2">The sequence shown here is derived from an EMBL/GenBank/DDBJ whole genome shotgun (WGS) entry which is preliminary data.</text>
</comment>
<dbReference type="EMBL" id="QXDL01000039">
    <property type="protein sequence ID" value="RIH87103.1"/>
    <property type="molecule type" value="Genomic_DNA"/>
</dbReference>
<gene>
    <name evidence="2" type="ORF">Mterra_01285</name>
</gene>
<organism evidence="2 3">
    <name type="scientific">Calidithermus terrae</name>
    <dbReference type="NCBI Taxonomy" id="1408545"/>
    <lineage>
        <taxon>Bacteria</taxon>
        <taxon>Thermotogati</taxon>
        <taxon>Deinococcota</taxon>
        <taxon>Deinococci</taxon>
        <taxon>Thermales</taxon>
        <taxon>Thermaceae</taxon>
        <taxon>Calidithermus</taxon>
    </lineage>
</organism>
<dbReference type="Gene3D" id="3.10.450.50">
    <property type="match status" value="1"/>
</dbReference>
<dbReference type="Pfam" id="PF14534">
    <property type="entry name" value="DUF4440"/>
    <property type="match status" value="1"/>
</dbReference>
<accession>A0A399EU37</accession>
<evidence type="ECO:0000313" key="3">
    <source>
        <dbReference type="Proteomes" id="UP000265715"/>
    </source>
</evidence>
<dbReference type="InterPro" id="IPR032710">
    <property type="entry name" value="NTF2-like_dom_sf"/>
</dbReference>
<dbReference type="InterPro" id="IPR027843">
    <property type="entry name" value="DUF4440"/>
</dbReference>
<proteinExistence type="predicted"/>
<dbReference type="Proteomes" id="UP000265715">
    <property type="component" value="Unassembled WGS sequence"/>
</dbReference>